<evidence type="ECO:0000313" key="3">
    <source>
        <dbReference type="Proteomes" id="UP000596902"/>
    </source>
</evidence>
<feature type="compositionally biased region" description="Basic and acidic residues" evidence="1">
    <location>
        <begin position="113"/>
        <end position="124"/>
    </location>
</feature>
<reference evidence="2" key="2">
    <citation type="submission" date="2020-08" db="EMBL/GenBank/DDBJ databases">
        <title>Draft Genome Sequence of Cumin Blight Pathogen Alternaria burnsii.</title>
        <authorList>
            <person name="Feng Z."/>
        </authorList>
    </citation>
    <scope>NUCLEOTIDE SEQUENCE</scope>
    <source>
        <strain evidence="2">CBS107.38</strain>
    </source>
</reference>
<feature type="region of interest" description="Disordered" evidence="1">
    <location>
        <begin position="60"/>
        <end position="94"/>
    </location>
</feature>
<dbReference type="GeneID" id="62203256"/>
<protein>
    <submittedName>
        <fullName evidence="2">Uncharacterized protein</fullName>
    </submittedName>
</protein>
<comment type="caution">
    <text evidence="2">The sequence shown here is derived from an EMBL/GenBank/DDBJ whole genome shotgun (WGS) entry which is preliminary data.</text>
</comment>
<proteinExistence type="predicted"/>
<feature type="region of interest" description="Disordered" evidence="1">
    <location>
        <begin position="113"/>
        <end position="142"/>
    </location>
</feature>
<organism evidence="2 3">
    <name type="scientific">Alternaria burnsii</name>
    <dbReference type="NCBI Taxonomy" id="1187904"/>
    <lineage>
        <taxon>Eukaryota</taxon>
        <taxon>Fungi</taxon>
        <taxon>Dikarya</taxon>
        <taxon>Ascomycota</taxon>
        <taxon>Pezizomycotina</taxon>
        <taxon>Dothideomycetes</taxon>
        <taxon>Pleosporomycetidae</taxon>
        <taxon>Pleosporales</taxon>
        <taxon>Pleosporineae</taxon>
        <taxon>Pleosporaceae</taxon>
        <taxon>Alternaria</taxon>
        <taxon>Alternaria sect. Alternaria</taxon>
    </lineage>
</organism>
<accession>A0A8H7B8Z7</accession>
<feature type="compositionally biased region" description="Polar residues" evidence="1">
    <location>
        <begin position="85"/>
        <end position="94"/>
    </location>
</feature>
<gene>
    <name evidence="2" type="ORF">GT037_005031</name>
</gene>
<name>A0A8H7B8Z7_9PLEO</name>
<reference evidence="2" key="1">
    <citation type="submission" date="2020-01" db="EMBL/GenBank/DDBJ databases">
        <authorList>
            <person name="Feng Z.H.Z."/>
        </authorList>
    </citation>
    <scope>NUCLEOTIDE SEQUENCE</scope>
    <source>
        <strain evidence="2">CBS107.38</strain>
    </source>
</reference>
<dbReference type="Proteomes" id="UP000596902">
    <property type="component" value="Unassembled WGS sequence"/>
</dbReference>
<keyword evidence="3" id="KW-1185">Reference proteome</keyword>
<evidence type="ECO:0000313" key="2">
    <source>
        <dbReference type="EMBL" id="KAF7676819.1"/>
    </source>
</evidence>
<sequence>MSDLTCMGISKVNDMDLAEILRIMANQRDLGFLDDIRKTGRLPMKRATLEQIKAYHAHRLQSCPAQSQKPNDPPLQGENEDRQTHTQANDNDTLSYVFEGVAKNIQVERKDGSGDFEDAIRPDGTHWNQSPLPKFKSPGPSVRNRSEIILAVAWISLSFPEPVPR</sequence>
<evidence type="ECO:0000256" key="1">
    <source>
        <dbReference type="SAM" id="MobiDB-lite"/>
    </source>
</evidence>
<dbReference type="RefSeq" id="XP_038787028.1">
    <property type="nucleotide sequence ID" value="XM_038930078.1"/>
</dbReference>
<dbReference type="AlphaFoldDB" id="A0A8H7B8Z7"/>
<dbReference type="EMBL" id="JAAABM010000006">
    <property type="protein sequence ID" value="KAF7676819.1"/>
    <property type="molecule type" value="Genomic_DNA"/>
</dbReference>